<feature type="compositionally biased region" description="Polar residues" evidence="1">
    <location>
        <begin position="556"/>
        <end position="569"/>
    </location>
</feature>
<accession>A0A6P6XRH3</accession>
<sequence length="2398" mass="264936">MDPSKWMDPYSHHLRQVASSTTTATRNHQLMNNAVCQSQQMMTQNRNGLHHHVAAAAAVAASSVNTLPSSNNCQQQPTKNLIISNATKTNQKQQQHQMNQYGTKTLNQTTAGETDHQSFINSHHYRSTNCSPWLFHNSRQQQQHTNHIDNSSSSSYDINGHTDNAASNVPSFNSNPFAGHLPPPPHHHSGVYDTNFAAAAAAAASFAAHQQSQTSTKSSANQYLSSMASEFGFMDPTTMTMNNKSNVVDNSSNYKNGMNGPTSVEPIQSSRTSVKGMNNMHATSNDSFMDSASSLRDYHNGFFCSHSLQPPTNGWHQNFSNNNGHVFDHHHPHQQQQQHGHVMNSVVTPENVINTTNSSRVHSNNINVPLSNCMTPHGLPTCPSSSNKVNSSTTSNQHLLSTKSHHNNNKSDNNQNLNNNTANSLNTNNHHQKPYQNGNTSSTAALSSHSFPNIHQAPLQSKYDLMQNLSSSMNSSNRNSHNYHHTHQNSLVDPSGLGVKFAQAAAQAHDHYTAACLAAAQAIHHQNNEYAAFQQQQQQHHHQYNHPPPQQQQQQAANNVNHKSDSTASHVHHQQYMSSAAMNNAYAAAAAAAHNHHHHHHNGNTCYQSSDYPTQLATNFKRGSTNHQQNFLNYPSPYLFPTITHPHHTDDFPMNSNPFKTHHHSNLFFTDDVYTPCISETNNVYHNHHQQQQPPPQQRQHQTTSTSSKSTSKTRKNNSSQKVNNNKLNSLYQPEFVANSTNSCTPTPVANINGSNCCLANQSPITNSNNNTILSNNGASHSRCSSVASTHSGHAQQQQQQPSIVTNDTYNYNYPSPVTTNLSGHSPFQQTRSSTSNSSHSSINSSCALSTATNGSQNIQSNSVNGGTGVEYSNYGTPNSAPPFQTSTTTIGNVSQTPTPTPGYPTPPSSVGHSNSRCNSNEELSPFSNNSMSSNMSHQSYGRNDYNKSTSSCGSQISPKQVNNNIDSTSNMSESLSNFSSCMVAAAAQQQNNSNQPSQQSSPNLYTSNVMDNNAYKSPQYYSINNGASVTSMSSSDSAETTGYGNYVDPSNDSSLVGQLATTTNQTSSTTIKLQMDDQTSTLTSYDFNSYSESNSENSFGHNSYPEASKAKLSSCIKNPEEQHLQSSDNSLLICHENNKNNEYLQQQDDDDDDGIVDDEDDDDDDEDDEEEDDNEKDDFNLSSFESVIQPIVNNVDLYDSKLHPQRPSPHSDQQQSSNIVQTININDGVMEPEAVSFESTIDELNFIPSRASTTSTSAAAIDVIQNDKSSDNYGNQPQQITTMTFQESSHDTNIPDSRVINDESRSTTVATEISCNVSIESLIDSLPKPECHLPTVDKSNNTGAELISHEVVRTADTNKTVINEGHHHNQHADIFLSDLAPLMNDNSKIALMESTFKRSIETTVQEHTNVANGNGATFDKIQKSLFDDHQLPTVEFNHKPNKSTSSQPSVIIPGAEEDPDNQFRDVDEFLKSNYKESPVNPTDTTSNSECRNESIDTKVTSAMPISHSSKQIDQDSSIPIIQQVSNDQLTSPQKLSSLPSSIETSISNSQARKSSSKNTHSESISKSGNQSNDTKKQQKHKTLTNKRKLDTENINKDDVCTIKKSKKDNSSNSSNKLKSRCHSNDQKSKKAEKNKNNPVESNTNDNTCLSSTIEKDKQDTIVVKTKKAKTVNTPQIFSANHTTNKDINNSTIKSITDLSNENQRLILPVLSSIMPATKNNLTKNKNEKKKVANTQNITNNKKKQISCNFEVKNKNLAIQSKVDKKSVKSGKNDKKPAKNNVKQLSTLDKKSKISSSCSEVKENCNKNIPTTTSITMATIKSLPILSSNSISSLSMNDKSIPIAPKDISNNHISNIQNSLKLNSIINNKKLAISHQPSQQSSKTKNDCNKKESMNKKPVKNHTSENKPLLPSPSISTNKLNTTTVAAKVKNDLSNLSQTITTKPRVSLVTNNNNTNQQQALISPNLFNASQCLNAAKSSAVNPPTLTNVTPTLIVNQGHHSVQPYQVSPMTNAVLISIHPANTTPIPSLTAQSFIALNTQSVASSTTSNTTTTTIGCSPNSSRRRSQDKKISTIREGLMRTGDFVVAEEEAHLDLPVIWRIEGKSLLQRFEPSEQNGITIYINTSSYSAWNPTVRQKYLGLDVRIMGCNRTRIVVEKIGLTRNKNESHILHRDVSSINEKENNSLPTDSSPSNVTNCFENFEVLIQTLISQALDPNFIAEIVKENDDYFLSHMQAIEEVCHSRRTRFIAKFKWDSVILKNFETFTNIQINKQNNVGDLRCRSCHDNWSTKILYFDGEPYNRDTLEKLSNDAIVAASTDKKVKIAVCDNCTEKIFLFSKLYHHRLNFFLLCKAKVEEIQSKDANKESHIILHECLQDNVWMKKIFQELETLLYTCDSQC</sequence>
<feature type="region of interest" description="Disordered" evidence="1">
    <location>
        <begin position="1145"/>
        <end position="1186"/>
    </location>
</feature>
<feature type="compositionally biased region" description="Low complexity" evidence="1">
    <location>
        <begin position="1062"/>
        <end position="1071"/>
    </location>
</feature>
<feature type="region of interest" description="Disordered" evidence="1">
    <location>
        <begin position="470"/>
        <end position="491"/>
    </location>
</feature>
<reference evidence="4" key="1">
    <citation type="submission" date="2025-08" db="UniProtKB">
        <authorList>
            <consortium name="RefSeq"/>
        </authorList>
    </citation>
    <scope>IDENTIFICATION</scope>
    <source>
        <strain evidence="4">Airmid</strain>
    </source>
</reference>
<feature type="compositionally biased region" description="Low complexity" evidence="1">
    <location>
        <begin position="928"/>
        <end position="937"/>
    </location>
</feature>
<feature type="region of interest" description="Disordered" evidence="1">
    <location>
        <begin position="1604"/>
        <end position="1652"/>
    </location>
</feature>
<feature type="compositionally biased region" description="Polar residues" evidence="1">
    <location>
        <begin position="1039"/>
        <end position="1061"/>
    </location>
</feature>
<feature type="compositionally biased region" description="Low complexity" evidence="1">
    <location>
        <begin position="470"/>
        <end position="480"/>
    </location>
</feature>
<feature type="compositionally biased region" description="Basic and acidic residues" evidence="1">
    <location>
        <begin position="1623"/>
        <end position="1636"/>
    </location>
</feature>
<feature type="compositionally biased region" description="Polar residues" evidence="1">
    <location>
        <begin position="874"/>
        <end position="896"/>
    </location>
</feature>
<proteinExistence type="predicted"/>
<feature type="compositionally biased region" description="Polar residues" evidence="1">
    <location>
        <begin position="161"/>
        <end position="176"/>
    </location>
</feature>
<feature type="region of interest" description="Disordered" evidence="1">
    <location>
        <begin position="139"/>
        <end position="191"/>
    </location>
</feature>
<feature type="compositionally biased region" description="Low complexity" evidence="1">
    <location>
        <begin position="384"/>
        <end position="402"/>
    </location>
</feature>
<feature type="region of interest" description="Disordered" evidence="1">
    <location>
        <begin position="1435"/>
        <end position="1492"/>
    </location>
</feature>
<dbReference type="RefSeq" id="XP_027194489.1">
    <property type="nucleotide sequence ID" value="XM_027338688.1"/>
</dbReference>
<feature type="compositionally biased region" description="Polar residues" evidence="1">
    <location>
        <begin position="434"/>
        <end position="447"/>
    </location>
</feature>
<dbReference type="InterPro" id="IPR025451">
    <property type="entry name" value="DUF4211"/>
</dbReference>
<dbReference type="KEGG" id="dpte:113789186"/>
<feature type="compositionally biased region" description="Polar residues" evidence="1">
    <location>
        <begin position="847"/>
        <end position="865"/>
    </location>
</feature>
<feature type="compositionally biased region" description="Polar residues" evidence="1">
    <location>
        <begin position="1637"/>
        <end position="1652"/>
    </location>
</feature>
<feature type="compositionally biased region" description="Low complexity" evidence="1">
    <location>
        <begin position="988"/>
        <end position="1004"/>
    </location>
</feature>
<feature type="compositionally biased region" description="Low complexity" evidence="1">
    <location>
        <begin position="1536"/>
        <end position="1550"/>
    </location>
</feature>
<dbReference type="InParanoid" id="A0A6P6XRH3"/>
<feature type="compositionally biased region" description="Basic and acidic residues" evidence="1">
    <location>
        <begin position="1462"/>
        <end position="1475"/>
    </location>
</feature>
<feature type="compositionally biased region" description="Low complexity" evidence="1">
    <location>
        <begin position="833"/>
        <end position="846"/>
    </location>
</feature>
<feature type="compositionally biased region" description="Polar residues" evidence="1">
    <location>
        <begin position="1551"/>
        <end position="1573"/>
    </location>
</feature>
<feature type="region of interest" description="Disordered" evidence="1">
    <location>
        <begin position="686"/>
        <end position="729"/>
    </location>
</feature>
<dbReference type="Proteomes" id="UP000515146">
    <property type="component" value="Unplaced"/>
</dbReference>
<gene>
    <name evidence="4" type="primary">LOC113789186</name>
</gene>
<feature type="region of interest" description="Disordered" evidence="1">
    <location>
        <begin position="988"/>
        <end position="1012"/>
    </location>
</feature>
<dbReference type="Pfam" id="PF13926">
    <property type="entry name" value="DUF4211"/>
    <property type="match status" value="1"/>
</dbReference>
<evidence type="ECO:0000313" key="3">
    <source>
        <dbReference type="Proteomes" id="UP000515146"/>
    </source>
</evidence>
<feature type="region of interest" description="Disordered" evidence="1">
    <location>
        <begin position="2046"/>
        <end position="2069"/>
    </location>
</feature>
<feature type="region of interest" description="Disordered" evidence="1">
    <location>
        <begin position="1529"/>
        <end position="1591"/>
    </location>
</feature>
<evidence type="ECO:0000256" key="1">
    <source>
        <dbReference type="SAM" id="MobiDB-lite"/>
    </source>
</evidence>
<feature type="compositionally biased region" description="Basic residues" evidence="1">
    <location>
        <begin position="1578"/>
        <end position="1587"/>
    </location>
</feature>
<feature type="region of interest" description="Disordered" evidence="1">
    <location>
        <begin position="1030"/>
        <end position="1075"/>
    </location>
</feature>
<protein>
    <submittedName>
        <fullName evidence="4">Probable serine/threonine-protein kinase DDB_G0282963 isoform X1</fullName>
    </submittedName>
</protein>
<feature type="region of interest" description="Disordered" evidence="1">
    <location>
        <begin position="770"/>
        <end position="974"/>
    </location>
</feature>
<feature type="compositionally biased region" description="Polar residues" evidence="1">
    <location>
        <begin position="802"/>
        <end position="832"/>
    </location>
</feature>
<name>A0A6P6XRH3_DERPT</name>
<dbReference type="OrthoDB" id="21499at2759"/>
<feature type="compositionally biased region" description="Polar residues" evidence="1">
    <location>
        <begin position="909"/>
        <end position="927"/>
    </location>
</feature>
<dbReference type="OMA" id="NGHESFN"/>
<keyword evidence="3" id="KW-1185">Reference proteome</keyword>
<feature type="region of interest" description="Disordered" evidence="1">
    <location>
        <begin position="533"/>
        <end position="572"/>
    </location>
</feature>
<feature type="compositionally biased region" description="Pro residues" evidence="1">
    <location>
        <begin position="899"/>
        <end position="908"/>
    </location>
</feature>
<feature type="compositionally biased region" description="Polar residues" evidence="1">
    <location>
        <begin position="1480"/>
        <end position="1490"/>
    </location>
</feature>
<dbReference type="GO" id="GO:0016301">
    <property type="term" value="F:kinase activity"/>
    <property type="evidence" value="ECO:0007669"/>
    <property type="project" value="UniProtKB-KW"/>
</dbReference>
<evidence type="ECO:0000313" key="4">
    <source>
        <dbReference type="RefSeq" id="XP_027194489.1"/>
    </source>
</evidence>
<feature type="compositionally biased region" description="Basic and acidic residues" evidence="1">
    <location>
        <begin position="1884"/>
        <end position="1895"/>
    </location>
</feature>
<dbReference type="GO" id="GO:0005634">
    <property type="term" value="C:nucleus"/>
    <property type="evidence" value="ECO:0007669"/>
    <property type="project" value="TreeGrafter"/>
</dbReference>
<feature type="compositionally biased region" description="Acidic residues" evidence="1">
    <location>
        <begin position="1148"/>
        <end position="1177"/>
    </location>
</feature>
<feature type="region of interest" description="Disordered" evidence="1">
    <location>
        <begin position="379"/>
        <end position="447"/>
    </location>
</feature>
<feature type="region of interest" description="Disordered" evidence="1">
    <location>
        <begin position="1200"/>
        <end position="1219"/>
    </location>
</feature>
<feature type="compositionally biased region" description="Polar residues" evidence="1">
    <location>
        <begin position="139"/>
        <end position="150"/>
    </location>
</feature>
<keyword evidence="4" id="KW-0808">Transferase</keyword>
<organism evidence="3 4">
    <name type="scientific">Dermatophagoides pteronyssinus</name>
    <name type="common">European house dust mite</name>
    <dbReference type="NCBI Taxonomy" id="6956"/>
    <lineage>
        <taxon>Eukaryota</taxon>
        <taxon>Metazoa</taxon>
        <taxon>Ecdysozoa</taxon>
        <taxon>Arthropoda</taxon>
        <taxon>Chelicerata</taxon>
        <taxon>Arachnida</taxon>
        <taxon>Acari</taxon>
        <taxon>Acariformes</taxon>
        <taxon>Sarcoptiformes</taxon>
        <taxon>Astigmata</taxon>
        <taxon>Psoroptidia</taxon>
        <taxon>Analgoidea</taxon>
        <taxon>Pyroglyphidae</taxon>
        <taxon>Dermatophagoidinae</taxon>
        <taxon>Dermatophagoides</taxon>
    </lineage>
</organism>
<feature type="compositionally biased region" description="Polar residues" evidence="1">
    <location>
        <begin position="1209"/>
        <end position="1219"/>
    </location>
</feature>
<keyword evidence="4" id="KW-0418">Kinase</keyword>
<feature type="compositionally biased region" description="Polar residues" evidence="1">
    <location>
        <begin position="778"/>
        <end position="795"/>
    </location>
</feature>
<feature type="domain" description="DUF4211" evidence="2">
    <location>
        <begin position="2180"/>
        <end position="2304"/>
    </location>
</feature>
<feature type="compositionally biased region" description="Low complexity" evidence="1">
    <location>
        <begin position="2046"/>
        <end position="2061"/>
    </location>
</feature>
<dbReference type="PANTHER" id="PTHR14689:SF0">
    <property type="entry name" value="COILED-COIL DOMAIN-CONTAINING PROTEIN 82"/>
    <property type="match status" value="1"/>
</dbReference>
<feature type="compositionally biased region" description="Low complexity" evidence="1">
    <location>
        <begin position="698"/>
        <end position="729"/>
    </location>
</feature>
<feature type="compositionally biased region" description="Polar residues" evidence="1">
    <location>
        <begin position="938"/>
        <end position="967"/>
    </location>
</feature>
<dbReference type="PANTHER" id="PTHR14689">
    <property type="entry name" value="PHORBOL-ESTER_DAG-TYPE DOMAIN-CONTAINING PROTEIN"/>
    <property type="match status" value="1"/>
</dbReference>
<feature type="region of interest" description="Disordered" evidence="1">
    <location>
        <begin position="1872"/>
        <end position="1918"/>
    </location>
</feature>
<feature type="compositionally biased region" description="Low complexity" evidence="1">
    <location>
        <begin position="410"/>
        <end position="429"/>
    </location>
</feature>
<evidence type="ECO:0000259" key="2">
    <source>
        <dbReference type="Pfam" id="PF13926"/>
    </source>
</evidence>